<dbReference type="HOGENOM" id="CLU_004617_2_2_1"/>
<evidence type="ECO:0000313" key="6">
    <source>
        <dbReference type="Proteomes" id="UP000008810"/>
    </source>
</evidence>
<feature type="domain" description="Glycosyl hydrolase family 95 N-terminal" evidence="1">
    <location>
        <begin position="25"/>
        <end position="267"/>
    </location>
</feature>
<dbReference type="Gramene" id="KQK16350">
    <property type="protein sequence ID" value="KQK16350"/>
    <property type="gene ID" value="BRADI_1g28366v3"/>
</dbReference>
<reference evidence="4" key="2">
    <citation type="submission" date="2017-06" db="EMBL/GenBank/DDBJ databases">
        <title>WGS assembly of Brachypodium distachyon.</title>
        <authorList>
            <consortium name="The International Brachypodium Initiative"/>
            <person name="Lucas S."/>
            <person name="Harmon-Smith M."/>
            <person name="Lail K."/>
            <person name="Tice H."/>
            <person name="Grimwood J."/>
            <person name="Bruce D."/>
            <person name="Barry K."/>
            <person name="Shu S."/>
            <person name="Lindquist E."/>
            <person name="Wang M."/>
            <person name="Pitluck S."/>
            <person name="Vogel J.P."/>
            <person name="Garvin D.F."/>
            <person name="Mockler T.C."/>
            <person name="Schmutz J."/>
            <person name="Rokhsar D."/>
            <person name="Bevan M.W."/>
        </authorList>
    </citation>
    <scope>NUCLEOTIDE SEQUENCE</scope>
    <source>
        <strain evidence="4">Bd21</strain>
    </source>
</reference>
<dbReference type="GeneID" id="100843309"/>
<accession>I1GUN2</accession>
<proteinExistence type="predicted"/>
<reference evidence="4 5" key="1">
    <citation type="journal article" date="2010" name="Nature">
        <title>Genome sequencing and analysis of the model grass Brachypodium distachyon.</title>
        <authorList>
            <consortium name="International Brachypodium Initiative"/>
        </authorList>
    </citation>
    <scope>NUCLEOTIDE SEQUENCE [LARGE SCALE GENOMIC DNA]</scope>
    <source>
        <strain evidence="4 5">Bd21</strain>
    </source>
</reference>
<evidence type="ECO:0000313" key="4">
    <source>
        <dbReference type="EMBL" id="KQK16350.1"/>
    </source>
</evidence>
<evidence type="ECO:0000259" key="1">
    <source>
        <dbReference type="Pfam" id="PF14498"/>
    </source>
</evidence>
<dbReference type="PIRSF" id="PIRSF007663">
    <property type="entry name" value="UCP007663"/>
    <property type="match status" value="1"/>
</dbReference>
<dbReference type="KEGG" id="bdi:100843309"/>
<evidence type="ECO:0000259" key="3">
    <source>
        <dbReference type="Pfam" id="PF22124"/>
    </source>
</evidence>
<dbReference type="OMA" id="YPLHLWT"/>
<gene>
    <name evidence="5" type="primary">LOC100843309</name>
    <name evidence="4" type="ORF">BRADI_1g28366v3</name>
</gene>
<keyword evidence="6" id="KW-1185">Reference proteome</keyword>
<dbReference type="ExpressionAtlas" id="I1GUN2">
    <property type="expression patterns" value="baseline and differential"/>
</dbReference>
<dbReference type="Pfam" id="PF14498">
    <property type="entry name" value="Glyco_hyd_65N_2"/>
    <property type="match status" value="1"/>
</dbReference>
<dbReference type="InterPro" id="IPR027414">
    <property type="entry name" value="GH95_N_dom"/>
</dbReference>
<dbReference type="PANTHER" id="PTHR31084:SF14">
    <property type="entry name" value="SECRETED PROTEIN, PUTATIVE, EXPRESSED-RELATED"/>
    <property type="match status" value="1"/>
</dbReference>
<dbReference type="InterPro" id="IPR054363">
    <property type="entry name" value="GH95_cat"/>
</dbReference>
<dbReference type="SUPFAM" id="SSF48208">
    <property type="entry name" value="Six-hairpin glycosidases"/>
    <property type="match status" value="1"/>
</dbReference>
<dbReference type="EnsemblPlants" id="KQK16350">
    <property type="protein sequence ID" value="KQK16350"/>
    <property type="gene ID" value="BRADI_1g28366v3"/>
</dbReference>
<protein>
    <submittedName>
        <fullName evidence="4 5">Uncharacterized protein</fullName>
    </submittedName>
</protein>
<sequence>MDDGGRIPARPTTAEGEERPLKVVFASPAEHFTDAAPIGNGSLGAMVWGGVASEKLQLNLDTLWTGVPGNYTDPSVPSAVAVVRKLVHDRQFVDATNAASGLYGGPTEVYQPLGDVNIEFGTSSQDYSSYKRELDLHTATVLVTYNIGEVQYTREHFCSNPHQVIVTKLSANKSGHISCTLSLDSKLTHSVRVTNANEMIMDGTCPGQRHVLQQNETNDATGIKFTAVLSLQMGGAMAKAEVLNDHNLRIDNADWVLLLVTAASSFSGPFINPSNSKIDPESVALRNLNMSRNVTFDQLKAAHLKDYQGLFHRVSLILSHAPAIEKTNLNETGEAIKITAERVNSFRSNEDPSLVELLFQYGRYLLISCSRPGTQVSNLQGIWNQDLSPAWQSAPHLNINLQMNYWPTLPCNLGECQEPLIDFIAALAVNGTKTAKINYQTSGWVTHHVSDIWAKSSAFNEDAKYAVWPMGGAWLCTHLWEHYQYSLDKEFLKNTAYPLLEGCALFLADWLTEGRNGYLETNPSISPEHSFIAPDSGGQQASVSYSTTMDVSIIREIFMAIISSAEVLGKSDSTLVPKIKKALSRLTPIMIAKDHTIMEWAQDFEDPEVHHRHLSHLFGLYPGHTITMQKNPGICEAVANSLYKRGEDGPGWSSTWKMALWARLLNSQNAYRMILKLITLVPPGDDVQFEGGLYSNLWTAHPPFQIDANFGFTAAVAEMLLQSSLTDLYLLPALPRDKWPEGCVKGLRARGDTTVNICWGKQELQEAVLWSNNRNSSVIRLHYGERVTEATVAAGIVYKFNGDLQCVETRPLDKCAFN</sequence>
<dbReference type="Pfam" id="PF21307">
    <property type="entry name" value="Glyco_hydro_95_C"/>
    <property type="match status" value="1"/>
</dbReference>
<dbReference type="FunFam" id="1.50.10.10:FF:000028">
    <property type="entry name" value="Alpha-L-fucosidase 2"/>
    <property type="match status" value="1"/>
</dbReference>
<dbReference type="EMBL" id="CM000880">
    <property type="protein sequence ID" value="KQK16350.1"/>
    <property type="molecule type" value="Genomic_DNA"/>
</dbReference>
<dbReference type="Pfam" id="PF22124">
    <property type="entry name" value="Glyco_hydro_95_cat"/>
    <property type="match status" value="1"/>
</dbReference>
<dbReference type="FunCoup" id="I1GUN2">
    <property type="interactions" value="40"/>
</dbReference>
<dbReference type="Gene3D" id="1.50.10.10">
    <property type="match status" value="1"/>
</dbReference>
<evidence type="ECO:0000313" key="5">
    <source>
        <dbReference type="EnsemblPlants" id="KQK16350"/>
    </source>
</evidence>
<feature type="domain" description="Alpha fucosidase A-like C-terminal" evidence="2">
    <location>
        <begin position="722"/>
        <end position="789"/>
    </location>
</feature>
<dbReference type="STRING" id="15368.I1GUN2"/>
<dbReference type="Proteomes" id="UP000008810">
    <property type="component" value="Chromosome 1"/>
</dbReference>
<dbReference type="InterPro" id="IPR012341">
    <property type="entry name" value="6hp_glycosidase-like_sf"/>
</dbReference>
<dbReference type="eggNOG" id="ENOG502QQ9E">
    <property type="taxonomic scope" value="Eukaryota"/>
</dbReference>
<dbReference type="PANTHER" id="PTHR31084">
    <property type="entry name" value="ALPHA-L-FUCOSIDASE 2"/>
    <property type="match status" value="1"/>
</dbReference>
<dbReference type="InterPro" id="IPR016518">
    <property type="entry name" value="Alpha-L-fucosidase"/>
</dbReference>
<evidence type="ECO:0000259" key="2">
    <source>
        <dbReference type="Pfam" id="PF21307"/>
    </source>
</evidence>
<organism evidence="5">
    <name type="scientific">Brachypodium distachyon</name>
    <name type="common">Purple false brome</name>
    <name type="synonym">Trachynia distachya</name>
    <dbReference type="NCBI Taxonomy" id="15368"/>
    <lineage>
        <taxon>Eukaryota</taxon>
        <taxon>Viridiplantae</taxon>
        <taxon>Streptophyta</taxon>
        <taxon>Embryophyta</taxon>
        <taxon>Tracheophyta</taxon>
        <taxon>Spermatophyta</taxon>
        <taxon>Magnoliopsida</taxon>
        <taxon>Liliopsida</taxon>
        <taxon>Poales</taxon>
        <taxon>Poaceae</taxon>
        <taxon>BOP clade</taxon>
        <taxon>Pooideae</taxon>
        <taxon>Stipodae</taxon>
        <taxon>Brachypodieae</taxon>
        <taxon>Brachypodium</taxon>
    </lineage>
</organism>
<feature type="domain" description="Glycosyl hydrolase family 95 catalytic" evidence="3">
    <location>
        <begin position="296"/>
        <end position="720"/>
    </location>
</feature>
<dbReference type="InterPro" id="IPR008928">
    <property type="entry name" value="6-hairpin_glycosidase_sf"/>
</dbReference>
<dbReference type="AlphaFoldDB" id="I1GUN2"/>
<dbReference type="InterPro" id="IPR049053">
    <property type="entry name" value="AFCA-like_C"/>
</dbReference>
<dbReference type="RefSeq" id="XP_003560237.1">
    <property type="nucleotide sequence ID" value="XM_003560189.4"/>
</dbReference>
<dbReference type="GO" id="GO:0005975">
    <property type="term" value="P:carbohydrate metabolic process"/>
    <property type="evidence" value="ECO:0007669"/>
    <property type="project" value="InterPro"/>
</dbReference>
<reference evidence="5" key="3">
    <citation type="submission" date="2018-08" db="UniProtKB">
        <authorList>
            <consortium name="EnsemblPlants"/>
        </authorList>
    </citation>
    <scope>IDENTIFICATION</scope>
    <source>
        <strain evidence="5">cv. Bd21</strain>
    </source>
</reference>
<name>I1GUN2_BRADI</name>
<dbReference type="OrthoDB" id="2848340at2759"/>
<dbReference type="GO" id="GO:0004560">
    <property type="term" value="F:alpha-L-fucosidase activity"/>
    <property type="evidence" value="ECO:0000318"/>
    <property type="project" value="GO_Central"/>
</dbReference>